<keyword evidence="3" id="KW-0238">DNA-binding</keyword>
<dbReference type="Proteomes" id="UP001244341">
    <property type="component" value="Chromosome 5b"/>
</dbReference>
<evidence type="ECO:0000256" key="5">
    <source>
        <dbReference type="ARBA" id="ARBA00023242"/>
    </source>
</evidence>
<dbReference type="SMART" id="SM00380">
    <property type="entry name" value="AP2"/>
    <property type="match status" value="1"/>
</dbReference>
<dbReference type="EMBL" id="CP126212">
    <property type="protein sequence ID" value="WIA14273.1"/>
    <property type="molecule type" value="Genomic_DNA"/>
</dbReference>
<dbReference type="InterPro" id="IPR036955">
    <property type="entry name" value="AP2/ERF_dom_sf"/>
</dbReference>
<gene>
    <name evidence="8" type="ORF">OEZ85_002807</name>
</gene>
<evidence type="ECO:0000313" key="9">
    <source>
        <dbReference type="Proteomes" id="UP001244341"/>
    </source>
</evidence>
<dbReference type="Gene3D" id="3.30.730.10">
    <property type="entry name" value="AP2/ERF domain"/>
    <property type="match status" value="1"/>
</dbReference>
<proteinExistence type="predicted"/>
<keyword evidence="2" id="KW-0805">Transcription regulation</keyword>
<feature type="region of interest" description="Disordered" evidence="6">
    <location>
        <begin position="27"/>
        <end position="62"/>
    </location>
</feature>
<sequence length="375" mass="39687">MGSLQEEQDASAILDAAAAAAAPAVAVPGSSSKAGGKRGAVEKQVAGSSSSNGPNGKSSFRGVFWDRKNSRWRAQVGFNNRKIFMGYYGSPGDAARAYDRKVVQLHGALAKTNFPLEDYTADLHAFNTQLRLQHTPPAPGLLPAPAPRPRSCRRNTAAAAAAAAGSGAFSTASEGEGGESEAAATLRVPGTQLQRVQAHTRQRFPSCKQLTVQLHSREQAVLDLPFALDALAGLTSLSQLVLGIDEAIASEPYAMAATLAPLLLWQRHQQAALQAVPYTHSLTLNFNCGWRAHKAAWRVLGRLTQLSSLAIRTPAGDASSTAVKARHLCALSPLGSCLQYLECRIGTMRSRGVAAAAGLRLPQQLDAADRHPFVR</sequence>
<evidence type="ECO:0000256" key="6">
    <source>
        <dbReference type="SAM" id="MobiDB-lite"/>
    </source>
</evidence>
<evidence type="ECO:0000256" key="3">
    <source>
        <dbReference type="ARBA" id="ARBA00023125"/>
    </source>
</evidence>
<dbReference type="InterPro" id="IPR016177">
    <property type="entry name" value="DNA-bd_dom_sf"/>
</dbReference>
<protein>
    <recommendedName>
        <fullName evidence="7">AP2/ERF domain-containing protein</fullName>
    </recommendedName>
</protein>
<dbReference type="PROSITE" id="PS51032">
    <property type="entry name" value="AP2_ERF"/>
    <property type="match status" value="1"/>
</dbReference>
<keyword evidence="5" id="KW-0539">Nucleus</keyword>
<feature type="domain" description="AP2/ERF" evidence="7">
    <location>
        <begin position="59"/>
        <end position="115"/>
    </location>
</feature>
<keyword evidence="4" id="KW-0804">Transcription</keyword>
<name>A0ABY8U0W3_TETOB</name>
<organism evidence="8 9">
    <name type="scientific">Tetradesmus obliquus</name>
    <name type="common">Green alga</name>
    <name type="synonym">Acutodesmus obliquus</name>
    <dbReference type="NCBI Taxonomy" id="3088"/>
    <lineage>
        <taxon>Eukaryota</taxon>
        <taxon>Viridiplantae</taxon>
        <taxon>Chlorophyta</taxon>
        <taxon>core chlorophytes</taxon>
        <taxon>Chlorophyceae</taxon>
        <taxon>CS clade</taxon>
        <taxon>Sphaeropleales</taxon>
        <taxon>Scenedesmaceae</taxon>
        <taxon>Tetradesmus</taxon>
    </lineage>
</organism>
<evidence type="ECO:0000256" key="1">
    <source>
        <dbReference type="ARBA" id="ARBA00004123"/>
    </source>
</evidence>
<dbReference type="SUPFAM" id="SSF54171">
    <property type="entry name" value="DNA-binding domain"/>
    <property type="match status" value="1"/>
</dbReference>
<reference evidence="8 9" key="1">
    <citation type="submission" date="2023-05" db="EMBL/GenBank/DDBJ databases">
        <title>A 100% complete, gapless, phased diploid assembly of the Scenedesmus obliquus UTEX 3031 genome.</title>
        <authorList>
            <person name="Biondi T.C."/>
            <person name="Hanschen E.R."/>
            <person name="Kwon T."/>
            <person name="Eng W."/>
            <person name="Kruse C.P.S."/>
            <person name="Koehler S.I."/>
            <person name="Kunde Y."/>
            <person name="Gleasner C.D."/>
            <person name="You Mak K.T."/>
            <person name="Polle J."/>
            <person name="Hovde B.T."/>
            <person name="Starkenburg S.R."/>
        </authorList>
    </citation>
    <scope>NUCLEOTIDE SEQUENCE [LARGE SCALE GENOMIC DNA]</scope>
    <source>
        <strain evidence="8 9">DOE0152z</strain>
    </source>
</reference>
<feature type="compositionally biased region" description="Low complexity" evidence="6">
    <location>
        <begin position="47"/>
        <end position="59"/>
    </location>
</feature>
<dbReference type="InterPro" id="IPR001471">
    <property type="entry name" value="AP2/ERF_dom"/>
</dbReference>
<evidence type="ECO:0000256" key="4">
    <source>
        <dbReference type="ARBA" id="ARBA00023163"/>
    </source>
</evidence>
<accession>A0ABY8U0W3</accession>
<evidence type="ECO:0000259" key="7">
    <source>
        <dbReference type="PROSITE" id="PS51032"/>
    </source>
</evidence>
<keyword evidence="9" id="KW-1185">Reference proteome</keyword>
<evidence type="ECO:0000313" key="8">
    <source>
        <dbReference type="EMBL" id="WIA14273.1"/>
    </source>
</evidence>
<evidence type="ECO:0000256" key="2">
    <source>
        <dbReference type="ARBA" id="ARBA00023015"/>
    </source>
</evidence>
<comment type="subcellular location">
    <subcellularLocation>
        <location evidence="1">Nucleus</location>
    </subcellularLocation>
</comment>